<evidence type="ECO:0000313" key="1">
    <source>
        <dbReference type="EMBL" id="KRL86434.1"/>
    </source>
</evidence>
<dbReference type="AlphaFoldDB" id="A0A0R1U608"/>
<keyword evidence="2" id="KW-1185">Reference proteome</keyword>
<gene>
    <name evidence="1" type="ORF">FC50_GL000956</name>
</gene>
<name>A0A0R1U608_9LACO</name>
<dbReference type="PATRIC" id="fig|1423783.4.peg.989"/>
<comment type="caution">
    <text evidence="1">The sequence shown here is derived from an EMBL/GenBank/DDBJ whole genome shotgun (WGS) entry which is preliminary data.</text>
</comment>
<dbReference type="RefSeq" id="WP_054651354.1">
    <property type="nucleotide sequence ID" value="NZ_AZFJ01000045.1"/>
</dbReference>
<dbReference type="Proteomes" id="UP000051922">
    <property type="component" value="Unassembled WGS sequence"/>
</dbReference>
<accession>A0A0R1U608</accession>
<evidence type="ECO:0000313" key="2">
    <source>
        <dbReference type="Proteomes" id="UP000051922"/>
    </source>
</evidence>
<reference evidence="1 2" key="1">
    <citation type="journal article" date="2015" name="Genome Announc.">
        <title>Expanding the biotechnology potential of lactobacilli through comparative genomics of 213 strains and associated genera.</title>
        <authorList>
            <person name="Sun Z."/>
            <person name="Harris H.M."/>
            <person name="McCann A."/>
            <person name="Guo C."/>
            <person name="Argimon S."/>
            <person name="Zhang W."/>
            <person name="Yang X."/>
            <person name="Jeffery I.B."/>
            <person name="Cooney J.C."/>
            <person name="Kagawa T.F."/>
            <person name="Liu W."/>
            <person name="Song Y."/>
            <person name="Salvetti E."/>
            <person name="Wrobel A."/>
            <person name="Rasinkangas P."/>
            <person name="Parkhill J."/>
            <person name="Rea M.C."/>
            <person name="O'Sullivan O."/>
            <person name="Ritari J."/>
            <person name="Douillard F.P."/>
            <person name="Paul Ross R."/>
            <person name="Yang R."/>
            <person name="Briner A.E."/>
            <person name="Felis G.E."/>
            <person name="de Vos W.M."/>
            <person name="Barrangou R."/>
            <person name="Klaenhammer T.R."/>
            <person name="Caufield P.W."/>
            <person name="Cui Y."/>
            <person name="Zhang H."/>
            <person name="O'Toole P.W."/>
        </authorList>
    </citation>
    <scope>NUCLEOTIDE SEQUENCE [LARGE SCALE GENOMIC DNA]</scope>
    <source>
        <strain evidence="1 2">DSM 15945</strain>
    </source>
</reference>
<organism evidence="1 2">
    <name type="scientific">Lacticaseibacillus pantheris DSM 15945 = JCM 12539 = NBRC 106106</name>
    <dbReference type="NCBI Taxonomy" id="1423783"/>
    <lineage>
        <taxon>Bacteria</taxon>
        <taxon>Bacillati</taxon>
        <taxon>Bacillota</taxon>
        <taxon>Bacilli</taxon>
        <taxon>Lactobacillales</taxon>
        <taxon>Lactobacillaceae</taxon>
        <taxon>Lacticaseibacillus</taxon>
    </lineage>
</organism>
<protein>
    <submittedName>
        <fullName evidence="1">Uncharacterized protein</fullName>
    </submittedName>
</protein>
<proteinExistence type="predicted"/>
<dbReference type="STRING" id="1423783.FC50_GL000956"/>
<dbReference type="EMBL" id="AZFJ01000045">
    <property type="protein sequence ID" value="KRL86434.1"/>
    <property type="molecule type" value="Genomic_DNA"/>
</dbReference>
<sequence>MIEGKERADLDDAARTASLNGLLVSPVYLADMDDQASQTVNNALQDYMDKWEAEIKHDHRDINDQTLRQETAQADAFAQVFAMRKSLKRGGKN</sequence>